<protein>
    <recommendedName>
        <fullName evidence="2">MG2 domain-containing protein</fullName>
    </recommendedName>
</protein>
<gene>
    <name evidence="1" type="ORF">ENH87_01735</name>
</gene>
<dbReference type="Proteomes" id="UP000886191">
    <property type="component" value="Unassembled WGS sequence"/>
</dbReference>
<accession>A0A831VMD0</accession>
<dbReference type="EMBL" id="DRGL01000012">
    <property type="protein sequence ID" value="HEA19621.1"/>
    <property type="molecule type" value="Genomic_DNA"/>
</dbReference>
<name>A0A831VMD0_9FLAO</name>
<comment type="caution">
    <text evidence="1">The sequence shown here is derived from an EMBL/GenBank/DDBJ whole genome shotgun (WGS) entry which is preliminary data.</text>
</comment>
<sequence>MKKQILTYILLFFQGIWLGYGQVSDNGEVNSSEIPHENIFIHYNTTLLLSGEYLYYKVYCRNASSNGESLISKIAYVTLVGEDGASVFQHKIVLEAGSGQGDFFVPVSVKSGNYKLIGYTQWMKNKGIEHFFQGDISIINPYLSDQSAILKGANDTLQTQVKSKGSLFSDGETGTLSLKDSVLNTRNKVVLTLEGQSKSKIKGDYSLSVRKVDPFAVSPPISFKTFNPLILEKPEDTNDTFYIPEMRGDLISGMVKFNDKSLRRDAKVVVSIPGENAVTKVANIDGSGNFLINLDKPYDSNQAIFQVLDQEKDVFNITLDNNDLFDYSGLSFYNFSLTPQLEDELLKKSIHNQIENAFFSVKPDTLAITEPSRPAYLDKMQFYNLDEYTRFPTVQETLIEIVTNVFPRRIGKDNYRIQVRNYIEDTYIPPNAQPLLLVDGILIQDHKYLLKYDSRKIKRIGVLQDKYILGMQIFQGVVIMETIDGDFKLPVNDNYVVPLELAKPLDKKKYFSPTYGDSISTKDRIPDYRHQLLWKPEVKITDKDTSFVFYTSDVEGTFEIRLEGFSASGEPISLHKNFRVK</sequence>
<evidence type="ECO:0000313" key="1">
    <source>
        <dbReference type="EMBL" id="HEA19621.1"/>
    </source>
</evidence>
<proteinExistence type="predicted"/>
<reference evidence="1" key="1">
    <citation type="journal article" date="2020" name="mSystems">
        <title>Genome- and Community-Level Interaction Insights into Carbon Utilization and Element Cycling Functions of Hydrothermarchaeota in Hydrothermal Sediment.</title>
        <authorList>
            <person name="Zhou Z."/>
            <person name="Liu Y."/>
            <person name="Xu W."/>
            <person name="Pan J."/>
            <person name="Luo Z.H."/>
            <person name="Li M."/>
        </authorList>
    </citation>
    <scope>NUCLEOTIDE SEQUENCE [LARGE SCALE GENOMIC DNA]</scope>
    <source>
        <strain evidence="1">HyVt-345</strain>
    </source>
</reference>
<evidence type="ECO:0008006" key="2">
    <source>
        <dbReference type="Google" id="ProtNLM"/>
    </source>
</evidence>
<dbReference type="AlphaFoldDB" id="A0A831VMD0"/>
<organism evidence="1">
    <name type="scientific">Pricia antarctica</name>
    <dbReference type="NCBI Taxonomy" id="641691"/>
    <lineage>
        <taxon>Bacteria</taxon>
        <taxon>Pseudomonadati</taxon>
        <taxon>Bacteroidota</taxon>
        <taxon>Flavobacteriia</taxon>
        <taxon>Flavobacteriales</taxon>
        <taxon>Flavobacteriaceae</taxon>
        <taxon>Pricia</taxon>
    </lineage>
</organism>